<evidence type="ECO:0000313" key="4">
    <source>
        <dbReference type="Proteomes" id="UP000009168"/>
    </source>
</evidence>
<dbReference type="HOGENOM" id="CLU_378805_0_0_1"/>
<feature type="transmembrane region" description="Helical" evidence="1">
    <location>
        <begin position="335"/>
        <end position="359"/>
    </location>
</feature>
<keyword evidence="1" id="KW-0472">Membrane</keyword>
<feature type="transmembrane region" description="Helical" evidence="1">
    <location>
        <begin position="446"/>
        <end position="468"/>
    </location>
</feature>
<dbReference type="EMBL" id="GG662264">
    <property type="protein sequence ID" value="EAS06639.2"/>
    <property type="molecule type" value="Genomic_DNA"/>
</dbReference>
<dbReference type="RefSeq" id="XP_001026884.2">
    <property type="nucleotide sequence ID" value="XM_001026884.2"/>
</dbReference>
<evidence type="ECO:0000256" key="1">
    <source>
        <dbReference type="SAM" id="Phobius"/>
    </source>
</evidence>
<keyword evidence="1 3" id="KW-0812">Transmembrane</keyword>
<feature type="transmembrane region" description="Helical" evidence="1">
    <location>
        <begin position="157"/>
        <end position="176"/>
    </location>
</feature>
<gene>
    <name evidence="3" type="ORF">TTHERM_00940240</name>
</gene>
<evidence type="ECO:0000313" key="3">
    <source>
        <dbReference type="EMBL" id="EAS06639.2"/>
    </source>
</evidence>
<reference evidence="4" key="1">
    <citation type="journal article" date="2006" name="PLoS Biol.">
        <title>Macronuclear genome sequence of the ciliate Tetrahymena thermophila, a model eukaryote.</title>
        <authorList>
            <person name="Eisen J.A."/>
            <person name="Coyne R.S."/>
            <person name="Wu M."/>
            <person name="Wu D."/>
            <person name="Thiagarajan M."/>
            <person name="Wortman J.R."/>
            <person name="Badger J.H."/>
            <person name="Ren Q."/>
            <person name="Amedeo P."/>
            <person name="Jones K.M."/>
            <person name="Tallon L.J."/>
            <person name="Delcher A.L."/>
            <person name="Salzberg S.L."/>
            <person name="Silva J.C."/>
            <person name="Haas B.J."/>
            <person name="Majoros W.H."/>
            <person name="Farzad M."/>
            <person name="Carlton J.M."/>
            <person name="Smith R.K. Jr."/>
            <person name="Garg J."/>
            <person name="Pearlman R.E."/>
            <person name="Karrer K.M."/>
            <person name="Sun L."/>
            <person name="Manning G."/>
            <person name="Elde N.C."/>
            <person name="Turkewitz A.P."/>
            <person name="Asai D.J."/>
            <person name="Wilkes D.E."/>
            <person name="Wang Y."/>
            <person name="Cai H."/>
            <person name="Collins K."/>
            <person name="Stewart B.A."/>
            <person name="Lee S.R."/>
            <person name="Wilamowska K."/>
            <person name="Weinberg Z."/>
            <person name="Ruzzo W.L."/>
            <person name="Wloga D."/>
            <person name="Gaertig J."/>
            <person name="Frankel J."/>
            <person name="Tsao C.-C."/>
            <person name="Gorovsky M.A."/>
            <person name="Keeling P.J."/>
            <person name="Waller R.F."/>
            <person name="Patron N.J."/>
            <person name="Cherry J.M."/>
            <person name="Stover N.A."/>
            <person name="Krieger C.J."/>
            <person name="del Toro C."/>
            <person name="Ryder H.F."/>
            <person name="Williamson S.C."/>
            <person name="Barbeau R.A."/>
            <person name="Hamilton E.P."/>
            <person name="Orias E."/>
        </authorList>
    </citation>
    <scope>NUCLEOTIDE SEQUENCE [LARGE SCALE GENOMIC DNA]</scope>
    <source>
        <strain evidence="4">SB210</strain>
    </source>
</reference>
<keyword evidence="4" id="KW-1185">Reference proteome</keyword>
<feature type="chain" id="PRO_5004202254" evidence="2">
    <location>
        <begin position="23"/>
        <end position="492"/>
    </location>
</feature>
<name>Q24FX1_TETTS</name>
<dbReference type="InParanoid" id="Q24FX1"/>
<keyword evidence="2" id="KW-0732">Signal</keyword>
<organism evidence="3 4">
    <name type="scientific">Tetrahymena thermophila (strain SB210)</name>
    <dbReference type="NCBI Taxonomy" id="312017"/>
    <lineage>
        <taxon>Eukaryota</taxon>
        <taxon>Sar</taxon>
        <taxon>Alveolata</taxon>
        <taxon>Ciliophora</taxon>
        <taxon>Intramacronucleata</taxon>
        <taxon>Oligohymenophorea</taxon>
        <taxon>Hymenostomatida</taxon>
        <taxon>Tetrahymenina</taxon>
        <taxon>Tetrahymenidae</taxon>
        <taxon>Tetrahymena</taxon>
    </lineage>
</organism>
<dbReference type="GeneID" id="7826621"/>
<feature type="transmembrane region" description="Helical" evidence="1">
    <location>
        <begin position="264"/>
        <end position="289"/>
    </location>
</feature>
<sequence length="492" mass="57295">MKKTPLQLLFIIATYFLQAVFSDTIKQQTITVNFYQNQNNYVLDSTLLNLQFSTDLPTITTDILQNAIDIKLKNLVNNVDFTWQVITKVSNSLFQIKINYKTSIYVKQLYLYFINPYAIHDQNSNYLSLDSYTISVSVGPVVFFESYQNSEIDVMKLILFIVICIFCGLYFIIYTFRYLKEGLNLFWAFVDLIQLYNLFLFLDTNHFENVSKLLKQCNILNFWYIDFINKYQNTSFMQHAIENPSTSAITNLPYPFIQNQYTSYFILNSFFPLFIVGTGILLMLTSLIVCPQSRFRIQGVLRNLAQFSLLIRGTLISCCQIFISAFLFFKNFTGVINIVTCIVTIVFYTSSILAFSYVLNIGQSIPLAEQQTKDKYGSLYEGLILKAVLKRNFNIFFMLRKIIMAIFIIFLDNKQMLQMIFVLVVQIIFMGLISSKLPYEYGKNNVWMVTSEFFLSGFLLLMSAWVVFDYLGKRATETQSKATTTDRITYFR</sequence>
<dbReference type="KEGG" id="tet:TTHERM_00940240"/>
<feature type="transmembrane region" description="Helical" evidence="1">
    <location>
        <begin position="417"/>
        <end position="434"/>
    </location>
</feature>
<feature type="transmembrane region" description="Helical" evidence="1">
    <location>
        <begin position="183"/>
        <end position="202"/>
    </location>
</feature>
<keyword evidence="1" id="KW-1133">Transmembrane helix</keyword>
<proteinExistence type="predicted"/>
<evidence type="ECO:0000256" key="2">
    <source>
        <dbReference type="SAM" id="SignalP"/>
    </source>
</evidence>
<dbReference type="AlphaFoldDB" id="Q24FX1"/>
<dbReference type="Proteomes" id="UP000009168">
    <property type="component" value="Unassembled WGS sequence"/>
</dbReference>
<feature type="transmembrane region" description="Helical" evidence="1">
    <location>
        <begin position="309"/>
        <end position="329"/>
    </location>
</feature>
<protein>
    <submittedName>
        <fullName evidence="3">Transmembrane protein, putative</fullName>
    </submittedName>
</protein>
<feature type="signal peptide" evidence="2">
    <location>
        <begin position="1"/>
        <end position="22"/>
    </location>
</feature>
<accession>Q24FX1</accession>
<feature type="transmembrane region" description="Helical" evidence="1">
    <location>
        <begin position="393"/>
        <end position="411"/>
    </location>
</feature>